<dbReference type="InterPro" id="IPR000944">
    <property type="entry name" value="Tscrpt_reg_Rrf2"/>
</dbReference>
<dbReference type="InterPro" id="IPR036390">
    <property type="entry name" value="WH_DNA-bd_sf"/>
</dbReference>
<dbReference type="Gene3D" id="1.10.10.10">
    <property type="entry name" value="Winged helix-like DNA-binding domain superfamily/Winged helix DNA-binding domain"/>
    <property type="match status" value="1"/>
</dbReference>
<dbReference type="PROSITE" id="PS51197">
    <property type="entry name" value="HTH_RRF2_2"/>
    <property type="match status" value="1"/>
</dbReference>
<protein>
    <submittedName>
        <fullName evidence="2">Rrf2 family transcriptional regulator</fullName>
    </submittedName>
</protein>
<dbReference type="NCBIfam" id="TIGR00738">
    <property type="entry name" value="rrf2_super"/>
    <property type="match status" value="1"/>
</dbReference>
<evidence type="ECO:0000256" key="1">
    <source>
        <dbReference type="ARBA" id="ARBA00023125"/>
    </source>
</evidence>
<dbReference type="AlphaFoldDB" id="A0A8J6YMJ6"/>
<dbReference type="RefSeq" id="WP_192534492.1">
    <property type="nucleotide sequence ID" value="NZ_JACZHT010000005.1"/>
</dbReference>
<proteinExistence type="predicted"/>
<name>A0A8J6YMJ6_9PROT</name>
<dbReference type="Proteomes" id="UP000631034">
    <property type="component" value="Unassembled WGS sequence"/>
</dbReference>
<dbReference type="SUPFAM" id="SSF46785">
    <property type="entry name" value="Winged helix' DNA-binding domain"/>
    <property type="match status" value="1"/>
</dbReference>
<dbReference type="PANTHER" id="PTHR33221">
    <property type="entry name" value="WINGED HELIX-TURN-HELIX TRANSCRIPTIONAL REGULATOR, RRF2 FAMILY"/>
    <property type="match status" value="1"/>
</dbReference>
<dbReference type="GO" id="GO:0003677">
    <property type="term" value="F:DNA binding"/>
    <property type="evidence" value="ECO:0007669"/>
    <property type="project" value="UniProtKB-KW"/>
</dbReference>
<organism evidence="2 3">
    <name type="scientific">Phaeovibrio sulfidiphilus</name>
    <dbReference type="NCBI Taxonomy" id="1220600"/>
    <lineage>
        <taxon>Bacteria</taxon>
        <taxon>Pseudomonadati</taxon>
        <taxon>Pseudomonadota</taxon>
        <taxon>Alphaproteobacteria</taxon>
        <taxon>Rhodospirillales</taxon>
        <taxon>Rhodospirillaceae</taxon>
        <taxon>Phaeovibrio</taxon>
    </lineage>
</organism>
<dbReference type="GO" id="GO:0003700">
    <property type="term" value="F:DNA-binding transcription factor activity"/>
    <property type="evidence" value="ECO:0007669"/>
    <property type="project" value="TreeGrafter"/>
</dbReference>
<comment type="caution">
    <text evidence="2">The sequence shown here is derived from an EMBL/GenBank/DDBJ whole genome shotgun (WGS) entry which is preliminary data.</text>
</comment>
<evidence type="ECO:0000313" key="2">
    <source>
        <dbReference type="EMBL" id="MBE1237483.1"/>
    </source>
</evidence>
<keyword evidence="3" id="KW-1185">Reference proteome</keyword>
<dbReference type="GO" id="GO:0005829">
    <property type="term" value="C:cytosol"/>
    <property type="evidence" value="ECO:0007669"/>
    <property type="project" value="TreeGrafter"/>
</dbReference>
<sequence length="146" mass="16238">MSVSQKCQYALRAVFELGQRWGQGLVPVSEIARAQAIPPRFLENILNQMRQAGYVDSRRGKGGGVQLRRPPSDITVADVIRTIDGEIYSISCSGTPPVQPCSIRGTCVFLPIWVEARSALEDVYSSRTIQDLIEEHAPLLEPEYHI</sequence>
<evidence type="ECO:0000313" key="3">
    <source>
        <dbReference type="Proteomes" id="UP000631034"/>
    </source>
</evidence>
<dbReference type="PANTHER" id="PTHR33221:SF5">
    <property type="entry name" value="HTH-TYPE TRANSCRIPTIONAL REGULATOR ISCR"/>
    <property type="match status" value="1"/>
</dbReference>
<gene>
    <name evidence="2" type="ORF">IHV25_07460</name>
</gene>
<keyword evidence="1" id="KW-0238">DNA-binding</keyword>
<reference evidence="2" key="1">
    <citation type="submission" date="2020-10" db="EMBL/GenBank/DDBJ databases">
        <title>Genome sequence of the unusual species of purple photosynthetic bacteria, Phaeovibrio sulfidiphilus DSM 23193, type strain.</title>
        <authorList>
            <person name="Kyndt J.A."/>
            <person name="Meyer T.E."/>
        </authorList>
    </citation>
    <scope>NUCLEOTIDE SEQUENCE</scope>
    <source>
        <strain evidence="2">DSM 23193</strain>
    </source>
</reference>
<dbReference type="Pfam" id="PF02082">
    <property type="entry name" value="Rrf2"/>
    <property type="match status" value="1"/>
</dbReference>
<accession>A0A8J6YMJ6</accession>
<dbReference type="InterPro" id="IPR036388">
    <property type="entry name" value="WH-like_DNA-bd_sf"/>
</dbReference>
<dbReference type="EMBL" id="JACZHT010000005">
    <property type="protein sequence ID" value="MBE1237483.1"/>
    <property type="molecule type" value="Genomic_DNA"/>
</dbReference>